<evidence type="ECO:0000313" key="5">
    <source>
        <dbReference type="EMBL" id="AWD72279.1"/>
    </source>
</evidence>
<dbReference type="NCBIfam" id="NF033546">
    <property type="entry name" value="transpos_IS21"/>
    <property type="match status" value="1"/>
</dbReference>
<accession>A0A2S1FIU1</accession>
<protein>
    <submittedName>
        <fullName evidence="5">Transposase</fullName>
    </submittedName>
</protein>
<comment type="similarity">
    <text evidence="1">Belongs to the transposase IS21/IS408/IS1162 family.</text>
</comment>
<dbReference type="GO" id="GO:0003676">
    <property type="term" value="F:nucleic acid binding"/>
    <property type="evidence" value="ECO:0007669"/>
    <property type="project" value="InterPro"/>
</dbReference>
<dbReference type="InterPro" id="IPR012337">
    <property type="entry name" value="RNaseH-like_sf"/>
</dbReference>
<feature type="domain" description="Integrase catalytic" evidence="4">
    <location>
        <begin position="129"/>
        <end position="304"/>
    </location>
</feature>
<dbReference type="AlphaFoldDB" id="A0A2S1FIU1"/>
<evidence type="ECO:0000256" key="2">
    <source>
        <dbReference type="SAM" id="MobiDB-lite"/>
    </source>
</evidence>
<dbReference type="InterPro" id="IPR036397">
    <property type="entry name" value="RNaseH_sf"/>
</dbReference>
<evidence type="ECO:0000256" key="1">
    <source>
        <dbReference type="ARBA" id="ARBA00009277"/>
    </source>
</evidence>
<proteinExistence type="inferred from homology"/>
<dbReference type="PANTHER" id="PTHR35004:SF8">
    <property type="entry name" value="TRANSPOSASE RV3428C-RELATED"/>
    <property type="match status" value="1"/>
</dbReference>
<geneLocation type="plasmid" evidence="5">
    <name>pH8NP2</name>
</geneLocation>
<dbReference type="PROSITE" id="PS50532">
    <property type="entry name" value="HTH_IS408"/>
    <property type="match status" value="1"/>
</dbReference>
<dbReference type="SUPFAM" id="SSF53098">
    <property type="entry name" value="Ribonuclease H-like"/>
    <property type="match status" value="1"/>
</dbReference>
<dbReference type="InterPro" id="IPR054353">
    <property type="entry name" value="IstA-like_C"/>
</dbReference>
<gene>
    <name evidence="5" type="ORF">pH8NP2_p004</name>
</gene>
<evidence type="ECO:0000259" key="3">
    <source>
        <dbReference type="PROSITE" id="PS50532"/>
    </source>
</evidence>
<dbReference type="InterPro" id="IPR001584">
    <property type="entry name" value="Integrase_cat-core"/>
</dbReference>
<name>A0A2S1FIU1_9BURK</name>
<reference evidence="5" key="1">
    <citation type="submission" date="2018-01" db="EMBL/GenBank/DDBJ databases">
        <title>Plasmids of psychrophilic Polaromonas spp. isolated from Arctic and Antarctic glaciers.</title>
        <authorList>
            <person name="Dziewit L."/>
            <person name="Ciok A."/>
        </authorList>
    </citation>
    <scope>NUCLEOTIDE SEQUENCE</scope>
    <source>
        <plasmid evidence="5">pH8NP2</plasmid>
    </source>
</reference>
<dbReference type="Gene3D" id="3.30.420.10">
    <property type="entry name" value="Ribonuclease H-like superfamily/Ribonuclease H"/>
    <property type="match status" value="1"/>
</dbReference>
<evidence type="ECO:0000259" key="4">
    <source>
        <dbReference type="PROSITE" id="PS50994"/>
    </source>
</evidence>
<dbReference type="PANTHER" id="PTHR35004">
    <property type="entry name" value="TRANSPOSASE RV3428C-RELATED"/>
    <property type="match status" value="1"/>
</dbReference>
<keyword evidence="5" id="KW-0614">Plasmid</keyword>
<dbReference type="Pfam" id="PF22483">
    <property type="entry name" value="Mu-transpos_C_2"/>
    <property type="match status" value="1"/>
</dbReference>
<dbReference type="Pfam" id="PF00665">
    <property type="entry name" value="rve"/>
    <property type="match status" value="1"/>
</dbReference>
<dbReference type="GO" id="GO:0015074">
    <property type="term" value="P:DNA integration"/>
    <property type="evidence" value="ECO:0007669"/>
    <property type="project" value="InterPro"/>
</dbReference>
<feature type="region of interest" description="Disordered" evidence="2">
    <location>
        <begin position="473"/>
        <end position="499"/>
    </location>
</feature>
<dbReference type="EMBL" id="MG869622">
    <property type="protein sequence ID" value="AWD72279.1"/>
    <property type="molecule type" value="Genomic_DNA"/>
</dbReference>
<sequence length="499" mass="56081">MRKIRDVLRLKLEAHLSHERCAAALSISKGVVTKYVTLASEAGLDWNQIQALDDTALHNRLLGTPRRVSVFVQPDYGRIHQELRRKGMTLMLLWEEHGAQHSRQAIHSYSQFCENYRRYAKTLKRSMRQIHRAGEKLFIDYAGPTVELTDGSRAHIFVAALGASSYTFACATPRETMADWLGATAQALRFIGGVPQLIVPDNPRALIANADRYEPRANETVHDFARHYGTSFLPARPYHPQDKGKVESAVQVVERWILMRLRHQKFATIDDVNQAIAPLLEQLNAKAFQKFPGSRASAFAQLDAPALKPLPAQTWELAVYKTVRVHIDQHIEFEGHRYSVPQSLVGQVLEARVTARTVELLHRGQRVASHLRCAHKGGFTTVPEHLSAAHRAHMQWTPERLIHWGNSIGVATGALVTRLLQARKHPEHGYRSCLGLLALAKRFTRPRLEAACAVALELGTTNSSHVRDILANGRDQMPPATPEWTSPQHAHVRGPGYYQ</sequence>
<organism evidence="5">
    <name type="scientific">Polaromonas sp. H8N</name>
    <dbReference type="NCBI Taxonomy" id="1840297"/>
    <lineage>
        <taxon>Bacteria</taxon>
        <taxon>Pseudomonadati</taxon>
        <taxon>Pseudomonadota</taxon>
        <taxon>Betaproteobacteria</taxon>
        <taxon>Burkholderiales</taxon>
        <taxon>Comamonadaceae</taxon>
        <taxon>Polaromonas</taxon>
    </lineage>
</organism>
<dbReference type="InterPro" id="IPR017895">
    <property type="entry name" value="HTH_IS408/IS1162_type"/>
</dbReference>
<feature type="domain" description="HTH IS408-type" evidence="3">
    <location>
        <begin position="4"/>
        <end position="83"/>
    </location>
</feature>
<dbReference type="PROSITE" id="PS50994">
    <property type="entry name" value="INTEGRASE"/>
    <property type="match status" value="1"/>
</dbReference>